<dbReference type="Proteomes" id="UP000261325">
    <property type="component" value="Unassembled WGS sequence"/>
</dbReference>
<evidence type="ECO:0000313" key="3">
    <source>
        <dbReference type="Proteomes" id="UP000261325"/>
    </source>
</evidence>
<protein>
    <submittedName>
        <fullName evidence="2">Ribonuclease PH</fullName>
        <ecNumber evidence="2">2.7.7.56</ecNumber>
    </submittedName>
</protein>
<keyword evidence="2" id="KW-0548">Nucleotidyltransferase</keyword>
<gene>
    <name evidence="2" type="primary">rph</name>
    <name evidence="2" type="ORF">DCF82_12770</name>
</gene>
<feature type="non-terminal residue" evidence="2">
    <location>
        <position position="28"/>
    </location>
</feature>
<dbReference type="AlphaFoldDB" id="A0A3B8WJM0"/>
<evidence type="ECO:0000313" key="2">
    <source>
        <dbReference type="EMBL" id="HAC28670.1"/>
    </source>
</evidence>
<dbReference type="InterPro" id="IPR020568">
    <property type="entry name" value="Ribosomal_Su5_D2-typ_SF"/>
</dbReference>
<organism evidence="2 3">
    <name type="scientific">Marinobacter nauticus</name>
    <name type="common">Marinobacter hydrocarbonoclasticus</name>
    <name type="synonym">Marinobacter aquaeolei</name>
    <dbReference type="NCBI Taxonomy" id="2743"/>
    <lineage>
        <taxon>Bacteria</taxon>
        <taxon>Pseudomonadati</taxon>
        <taxon>Pseudomonadota</taxon>
        <taxon>Gammaproteobacteria</taxon>
        <taxon>Pseudomonadales</taxon>
        <taxon>Marinobacteraceae</taxon>
        <taxon>Marinobacter</taxon>
    </lineage>
</organism>
<sequence length="28" mass="3268">MRPSGRTPEQPRDVRITRNYTRHAEGSV</sequence>
<accession>A0A3B8WJM0</accession>
<keyword evidence="2" id="KW-0808">Transferase</keyword>
<name>A0A3B8WJM0_MARNT</name>
<reference evidence="2 3" key="1">
    <citation type="journal article" date="2018" name="Nat. Biotechnol.">
        <title>A standardized bacterial taxonomy based on genome phylogeny substantially revises the tree of life.</title>
        <authorList>
            <person name="Parks D.H."/>
            <person name="Chuvochina M."/>
            <person name="Waite D.W."/>
            <person name="Rinke C."/>
            <person name="Skarshewski A."/>
            <person name="Chaumeil P.A."/>
            <person name="Hugenholtz P."/>
        </authorList>
    </citation>
    <scope>NUCLEOTIDE SEQUENCE [LARGE SCALE GENOMIC DNA]</scope>
    <source>
        <strain evidence="2">UBA9049</strain>
    </source>
</reference>
<dbReference type="EC" id="2.7.7.56" evidence="2"/>
<comment type="caution">
    <text evidence="2">The sequence shown here is derived from an EMBL/GenBank/DDBJ whole genome shotgun (WGS) entry which is preliminary data.</text>
</comment>
<dbReference type="EMBL" id="DLYI01000165">
    <property type="protein sequence ID" value="HAC28670.1"/>
    <property type="molecule type" value="Genomic_DNA"/>
</dbReference>
<dbReference type="GO" id="GO:0009022">
    <property type="term" value="F:tRNA nucleotidyltransferase activity"/>
    <property type="evidence" value="ECO:0007669"/>
    <property type="project" value="UniProtKB-EC"/>
</dbReference>
<feature type="region of interest" description="Disordered" evidence="1">
    <location>
        <begin position="1"/>
        <end position="28"/>
    </location>
</feature>
<proteinExistence type="predicted"/>
<evidence type="ECO:0000256" key="1">
    <source>
        <dbReference type="SAM" id="MobiDB-lite"/>
    </source>
</evidence>
<dbReference type="SUPFAM" id="SSF54211">
    <property type="entry name" value="Ribosomal protein S5 domain 2-like"/>
    <property type="match status" value="1"/>
</dbReference>
<feature type="compositionally biased region" description="Basic and acidic residues" evidence="1">
    <location>
        <begin position="9"/>
        <end position="28"/>
    </location>
</feature>